<evidence type="ECO:0000256" key="1">
    <source>
        <dbReference type="SAM" id="MobiDB-lite"/>
    </source>
</evidence>
<name>A0AAD3Y1A2_NEPGR</name>
<proteinExistence type="predicted"/>
<dbReference type="AlphaFoldDB" id="A0AAD3Y1A2"/>
<dbReference type="Proteomes" id="UP001279734">
    <property type="component" value="Unassembled WGS sequence"/>
</dbReference>
<organism evidence="2 3">
    <name type="scientific">Nepenthes gracilis</name>
    <name type="common">Slender pitcher plant</name>
    <dbReference type="NCBI Taxonomy" id="150966"/>
    <lineage>
        <taxon>Eukaryota</taxon>
        <taxon>Viridiplantae</taxon>
        <taxon>Streptophyta</taxon>
        <taxon>Embryophyta</taxon>
        <taxon>Tracheophyta</taxon>
        <taxon>Spermatophyta</taxon>
        <taxon>Magnoliopsida</taxon>
        <taxon>eudicotyledons</taxon>
        <taxon>Gunneridae</taxon>
        <taxon>Pentapetalae</taxon>
        <taxon>Caryophyllales</taxon>
        <taxon>Nepenthaceae</taxon>
        <taxon>Nepenthes</taxon>
    </lineage>
</organism>
<dbReference type="EMBL" id="BSYO01000029">
    <property type="protein sequence ID" value="GMH25378.1"/>
    <property type="molecule type" value="Genomic_DNA"/>
</dbReference>
<keyword evidence="3" id="KW-1185">Reference proteome</keyword>
<comment type="caution">
    <text evidence="2">The sequence shown here is derived from an EMBL/GenBank/DDBJ whole genome shotgun (WGS) entry which is preliminary data.</text>
</comment>
<reference evidence="2" key="1">
    <citation type="submission" date="2023-05" db="EMBL/GenBank/DDBJ databases">
        <title>Nepenthes gracilis genome sequencing.</title>
        <authorList>
            <person name="Fukushima K."/>
        </authorList>
    </citation>
    <scope>NUCLEOTIDE SEQUENCE</scope>
    <source>
        <strain evidence="2">SING2019-196</strain>
    </source>
</reference>
<feature type="region of interest" description="Disordered" evidence="1">
    <location>
        <begin position="77"/>
        <end position="122"/>
    </location>
</feature>
<protein>
    <submittedName>
        <fullName evidence="2">Uncharacterized protein</fullName>
    </submittedName>
</protein>
<evidence type="ECO:0000313" key="3">
    <source>
        <dbReference type="Proteomes" id="UP001279734"/>
    </source>
</evidence>
<sequence length="137" mass="14595">MEHPSSGDVMVFHAHPCAEQVESLSPDSADSGLVSQVPLPDAIPNESVQVPEYALGPLDASGHSAGLNLRMHSAPDGANAFLHDNQASLHSQLGYADDPESPDHPDAKLNHNPVDDVDIELTPSSIKRISNKYSRSL</sequence>
<evidence type="ECO:0000313" key="2">
    <source>
        <dbReference type="EMBL" id="GMH25378.1"/>
    </source>
</evidence>
<gene>
    <name evidence="2" type="ORF">Nepgr_027221</name>
</gene>
<accession>A0AAD3Y1A2</accession>